<proteinExistence type="predicted"/>
<sequence length="436" mass="48369">MKLENVILLLSGGLSIGIGLWAGARTEIGFGHLAPAGSELTADAGDAGPASKRDLGGSGEKRYSAFRGAGSVDEIEGISPAARMALVQARAYLANCFRSEAWGPDFEMAMRKIFSQCSQGDKELILASLLEANDERAVDDTLIYHLRGVVAEDNPYAVVQLAVAHNRYGLLSFPVLQLWMDESPELARQWFEENKHQMSTQEIKGTQIEQRLLNAHGEDDFAGALASLDWSNYGQWKRGLEMVGHVISNQGDVDSMVNTIAMIEEPQTRTALLKEVMASQYGKSDAEVDEFIDQLVSAGGVEREVLEDAYTLEHIWKAPIKSMNFAIQYIEPGKRQNKVVQEGLKYLAMENESKAQAWIAENGHGFESDVLVASITYGLRVEGNYDRAVDWALMIDDEDKKSTHLNSAYKNWLEANKRSAEKWLSQQDEDIQAFLK</sequence>
<evidence type="ECO:0000313" key="2">
    <source>
        <dbReference type="Proteomes" id="UP000624703"/>
    </source>
</evidence>
<keyword evidence="2" id="KW-1185">Reference proteome</keyword>
<accession>A0A8J7SH35</accession>
<reference evidence="1" key="1">
    <citation type="submission" date="2021-01" db="EMBL/GenBank/DDBJ databases">
        <title>Modified the classification status of verrucomicrobia.</title>
        <authorList>
            <person name="Feng X."/>
        </authorList>
    </citation>
    <scope>NUCLEOTIDE SEQUENCE</scope>
    <source>
        <strain evidence="1">_KCTC 22039</strain>
    </source>
</reference>
<dbReference type="EMBL" id="JAENIM010000007">
    <property type="protein sequence ID" value="MBK1789569.1"/>
    <property type="molecule type" value="Genomic_DNA"/>
</dbReference>
<dbReference type="AlphaFoldDB" id="A0A8J7SH35"/>
<organism evidence="1 2">
    <name type="scientific">Persicirhabdus sediminis</name>
    <dbReference type="NCBI Taxonomy" id="454144"/>
    <lineage>
        <taxon>Bacteria</taxon>
        <taxon>Pseudomonadati</taxon>
        <taxon>Verrucomicrobiota</taxon>
        <taxon>Verrucomicrobiia</taxon>
        <taxon>Verrucomicrobiales</taxon>
        <taxon>Verrucomicrobiaceae</taxon>
        <taxon>Persicirhabdus</taxon>
    </lineage>
</organism>
<evidence type="ECO:0000313" key="1">
    <source>
        <dbReference type="EMBL" id="MBK1789569.1"/>
    </source>
</evidence>
<gene>
    <name evidence="1" type="ORF">JIN82_00220</name>
</gene>
<comment type="caution">
    <text evidence="1">The sequence shown here is derived from an EMBL/GenBank/DDBJ whole genome shotgun (WGS) entry which is preliminary data.</text>
</comment>
<dbReference type="Proteomes" id="UP000624703">
    <property type="component" value="Unassembled WGS sequence"/>
</dbReference>
<name>A0A8J7SH35_9BACT</name>
<dbReference type="RefSeq" id="WP_200309534.1">
    <property type="nucleotide sequence ID" value="NZ_JAENIM010000007.1"/>
</dbReference>
<protein>
    <submittedName>
        <fullName evidence="1">Uncharacterized protein</fullName>
    </submittedName>
</protein>